<dbReference type="EMBL" id="LCPW01000004">
    <property type="protein sequence ID" value="KKW06077.1"/>
    <property type="molecule type" value="Genomic_DNA"/>
</dbReference>
<organism evidence="2 3">
    <name type="scientific">candidate division CPR1 bacterium GW2011_GWC1_49_13</name>
    <dbReference type="NCBI Taxonomy" id="1618342"/>
    <lineage>
        <taxon>Bacteria</taxon>
        <taxon>candidate division CPR1</taxon>
    </lineage>
</organism>
<protein>
    <submittedName>
        <fullName evidence="2">PEGA domain protein</fullName>
    </submittedName>
</protein>
<dbReference type="Gene3D" id="2.30.30.40">
    <property type="entry name" value="SH3 Domains"/>
    <property type="match status" value="1"/>
</dbReference>
<comment type="caution">
    <text evidence="2">The sequence shown here is derived from an EMBL/GenBank/DDBJ whole genome shotgun (WGS) entry which is preliminary data.</text>
</comment>
<proteinExistence type="predicted"/>
<evidence type="ECO:0000313" key="2">
    <source>
        <dbReference type="EMBL" id="KKW06077.1"/>
    </source>
</evidence>
<reference evidence="2 3" key="1">
    <citation type="journal article" date="2015" name="Nature">
        <title>rRNA introns, odd ribosomes, and small enigmatic genomes across a large radiation of phyla.</title>
        <authorList>
            <person name="Brown C.T."/>
            <person name="Hug L.A."/>
            <person name="Thomas B.C."/>
            <person name="Sharon I."/>
            <person name="Castelle C.J."/>
            <person name="Singh A."/>
            <person name="Wilkins M.J."/>
            <person name="Williams K.H."/>
            <person name="Banfield J.F."/>
        </authorList>
    </citation>
    <scope>NUCLEOTIDE SEQUENCE [LARGE SCALE GENOMIC DNA]</scope>
</reference>
<evidence type="ECO:0000259" key="1">
    <source>
        <dbReference type="PROSITE" id="PS51781"/>
    </source>
</evidence>
<dbReference type="InterPro" id="IPR013229">
    <property type="entry name" value="PEGA"/>
</dbReference>
<dbReference type="Pfam" id="PF08308">
    <property type="entry name" value="PEGA"/>
    <property type="match status" value="2"/>
</dbReference>
<dbReference type="SMART" id="SM00287">
    <property type="entry name" value="SH3b"/>
    <property type="match status" value="1"/>
</dbReference>
<dbReference type="Proteomes" id="UP000034119">
    <property type="component" value="Unassembled WGS sequence"/>
</dbReference>
<dbReference type="PROSITE" id="PS51781">
    <property type="entry name" value="SH3B"/>
    <property type="match status" value="1"/>
</dbReference>
<gene>
    <name evidence="2" type="ORF">UY40_C0004G0061</name>
</gene>
<dbReference type="PANTHER" id="PTHR34408">
    <property type="entry name" value="FAMILY PROTEIN, PUTATIVE-RELATED"/>
    <property type="match status" value="1"/>
</dbReference>
<name>A0A0G1XU01_9BACT</name>
<accession>A0A0G1XU01</accession>
<sequence length="354" mass="38507">MSGKLKGFLLLLLVLGLVGVVYFGGLVSQDAALSVTSDPSGQKVYLDEVEVGETPYFSDTLKESNPDLRFGGFNQKIKLTAGALTVVNWVSGPLDVFSGGEVVWFSPSSTGTELLVISQPGGQVYLNGELLGESPLSKPLAEAEYELEIKKEGYFPRKLKVAVKAGFRLNVSAQLPLNPFPDQKKALSSPHSSLKVWSLANGHPALLDDYPSWVRGVIFWSERDEDETTYHFYLAGDGKLYDGEGSELSVSSLAKTTETRNLAYLGNSNTLTSAASRTLTSLATRLYPVPVQVEILETGLGYLRVRSGPGTSYSQIGQAPTGSKYTYLGEQGDWFKISFEGKEGWVSKDYSRKL</sequence>
<dbReference type="AlphaFoldDB" id="A0A0G1XU01"/>
<feature type="domain" description="SH3b" evidence="1">
    <location>
        <begin position="292"/>
        <end position="354"/>
    </location>
</feature>
<evidence type="ECO:0000313" key="3">
    <source>
        <dbReference type="Proteomes" id="UP000034119"/>
    </source>
</evidence>
<dbReference type="InterPro" id="IPR052354">
    <property type="entry name" value="Cell_Wall_Dynamics_Protein"/>
</dbReference>
<dbReference type="Pfam" id="PF08239">
    <property type="entry name" value="SH3_3"/>
    <property type="match status" value="1"/>
</dbReference>
<dbReference type="InterPro" id="IPR003646">
    <property type="entry name" value="SH3-like_bac-type"/>
</dbReference>
<dbReference type="STRING" id="1618342.UY40_C0004G0061"/>
<dbReference type="PANTHER" id="PTHR34408:SF1">
    <property type="entry name" value="GLYCOSYL HYDROLASE FAMILY 19 DOMAIN-CONTAINING PROTEIN HI_1415"/>
    <property type="match status" value="1"/>
</dbReference>